<evidence type="ECO:0000313" key="2">
    <source>
        <dbReference type="EMBL" id="PVZ06393.1"/>
    </source>
</evidence>
<evidence type="ECO:0000256" key="1">
    <source>
        <dbReference type="SAM" id="MobiDB-lite"/>
    </source>
</evidence>
<accession>A0A2U1F2I3</accession>
<feature type="compositionally biased region" description="Basic and acidic residues" evidence="1">
    <location>
        <begin position="100"/>
        <end position="124"/>
    </location>
</feature>
<dbReference type="RefSeq" id="WP_116710142.1">
    <property type="nucleotide sequence ID" value="NZ_QEKW01000013.1"/>
</dbReference>
<comment type="caution">
    <text evidence="2">The sequence shown here is derived from an EMBL/GenBank/DDBJ whole genome shotgun (WGS) entry which is preliminary data.</text>
</comment>
<dbReference type="AlphaFoldDB" id="A0A2U1F2I3"/>
<dbReference type="Proteomes" id="UP000245639">
    <property type="component" value="Unassembled WGS sequence"/>
</dbReference>
<dbReference type="SUPFAM" id="SSF56770">
    <property type="entry name" value="HydA/Nqo6-like"/>
    <property type="match status" value="1"/>
</dbReference>
<keyword evidence="3" id="KW-1185">Reference proteome</keyword>
<protein>
    <submittedName>
        <fullName evidence="2">Uncharacterized protein</fullName>
    </submittedName>
</protein>
<feature type="region of interest" description="Disordered" evidence="1">
    <location>
        <begin position="100"/>
        <end position="171"/>
    </location>
</feature>
<organism evidence="2 3">
    <name type="scientific">Actinomycetospora cinnamomea</name>
    <dbReference type="NCBI Taxonomy" id="663609"/>
    <lineage>
        <taxon>Bacteria</taxon>
        <taxon>Bacillati</taxon>
        <taxon>Actinomycetota</taxon>
        <taxon>Actinomycetes</taxon>
        <taxon>Pseudonocardiales</taxon>
        <taxon>Pseudonocardiaceae</taxon>
        <taxon>Actinomycetospora</taxon>
    </lineage>
</organism>
<gene>
    <name evidence="2" type="ORF">C8D89_113131</name>
</gene>
<feature type="compositionally biased region" description="Acidic residues" evidence="1">
    <location>
        <begin position="128"/>
        <end position="155"/>
    </location>
</feature>
<name>A0A2U1F2I3_9PSEU</name>
<reference evidence="2 3" key="1">
    <citation type="submission" date="2018-04" db="EMBL/GenBank/DDBJ databases">
        <title>Genomic Encyclopedia of Type Strains, Phase IV (KMG-IV): sequencing the most valuable type-strain genomes for metagenomic binning, comparative biology and taxonomic classification.</title>
        <authorList>
            <person name="Goeker M."/>
        </authorList>
    </citation>
    <scope>NUCLEOTIDE SEQUENCE [LARGE SCALE GENOMIC DNA]</scope>
    <source>
        <strain evidence="2 3">DSM 45771</strain>
    </source>
</reference>
<dbReference type="EMBL" id="QEKW01000013">
    <property type="protein sequence ID" value="PVZ06393.1"/>
    <property type="molecule type" value="Genomic_DNA"/>
</dbReference>
<sequence>MDLRQRLVHLALRRPHALLVEVPGWWRTRVETERAMARRGWRPASSPAGADVLVVCGSPGADLGEVVDRVTDQLPGPRARVAATAPEEVATALDEAAARLADERAQRDDARDRTRADRADRADQGGDGGDDGGDDGGEDGGEDGGDDEDDGDSEMAPEGIPLAGSGPDRDGLEMDVLNVPLGPVLEHWPAGLVLRCVLQGDVVVEADVDVLAGGAAASPSATAAVTCDGAARALDLAGWGDAAAGVRRVRDLVLDGHHDQARRDLDRLAARVARSRVLRWSLRDLGRLDPAQARAHGLPDDAVGDVHDRLVAMLERARDGLAGRSDAAGDRSAVVEALPTLVHGLELAAVRLVVASHDPDTLGASRQERADA</sequence>
<evidence type="ECO:0000313" key="3">
    <source>
        <dbReference type="Proteomes" id="UP000245639"/>
    </source>
</evidence>
<dbReference type="OrthoDB" id="3373298at2"/>
<proteinExistence type="predicted"/>